<organism evidence="2 3">
    <name type="scientific">Algoriphagus ornithinivorans</name>
    <dbReference type="NCBI Taxonomy" id="226506"/>
    <lineage>
        <taxon>Bacteria</taxon>
        <taxon>Pseudomonadati</taxon>
        <taxon>Bacteroidota</taxon>
        <taxon>Cytophagia</taxon>
        <taxon>Cytophagales</taxon>
        <taxon>Cyclobacteriaceae</taxon>
        <taxon>Algoriphagus</taxon>
    </lineage>
</organism>
<protein>
    <submittedName>
        <fullName evidence="2">TonB protein C-terminal</fullName>
    </submittedName>
</protein>
<evidence type="ECO:0000313" key="2">
    <source>
        <dbReference type="EMBL" id="SFO08656.1"/>
    </source>
</evidence>
<dbReference type="RefSeq" id="WP_091651947.1">
    <property type="nucleotide sequence ID" value="NZ_FOVW01000003.1"/>
</dbReference>
<dbReference type="AlphaFoldDB" id="A0A1I5EBL9"/>
<evidence type="ECO:0000256" key="1">
    <source>
        <dbReference type="SAM" id="SignalP"/>
    </source>
</evidence>
<dbReference type="Gene3D" id="3.30.1150.10">
    <property type="match status" value="1"/>
</dbReference>
<evidence type="ECO:0000313" key="3">
    <source>
        <dbReference type="Proteomes" id="UP000199564"/>
    </source>
</evidence>
<dbReference type="InterPro" id="IPR011990">
    <property type="entry name" value="TPR-like_helical_dom_sf"/>
</dbReference>
<dbReference type="Gene3D" id="1.25.40.10">
    <property type="entry name" value="Tetratricopeptide repeat domain"/>
    <property type="match status" value="1"/>
</dbReference>
<accession>A0A1I5EBL9</accession>
<reference evidence="3" key="1">
    <citation type="submission" date="2016-10" db="EMBL/GenBank/DDBJ databases">
        <authorList>
            <person name="Varghese N."/>
            <person name="Submissions S."/>
        </authorList>
    </citation>
    <scope>NUCLEOTIDE SEQUENCE [LARGE SCALE GENOMIC DNA]</scope>
    <source>
        <strain evidence="3">DSM 15282</strain>
    </source>
</reference>
<feature type="chain" id="PRO_5011796647" evidence="1">
    <location>
        <begin position="19"/>
        <end position="211"/>
    </location>
</feature>
<dbReference type="STRING" id="226506.SAMN04488519_103369"/>
<keyword evidence="3" id="KW-1185">Reference proteome</keyword>
<dbReference type="SUPFAM" id="SSF48452">
    <property type="entry name" value="TPR-like"/>
    <property type="match status" value="1"/>
</dbReference>
<feature type="signal peptide" evidence="1">
    <location>
        <begin position="1"/>
        <end position="18"/>
    </location>
</feature>
<dbReference type="EMBL" id="FOVW01000003">
    <property type="protein sequence ID" value="SFO08656.1"/>
    <property type="molecule type" value="Genomic_DNA"/>
</dbReference>
<gene>
    <name evidence="2" type="ORF">SAMN04488519_103369</name>
</gene>
<dbReference type="Proteomes" id="UP000199564">
    <property type="component" value="Unassembled WGS sequence"/>
</dbReference>
<proteinExistence type="predicted"/>
<dbReference type="SUPFAM" id="SSF74653">
    <property type="entry name" value="TolA/TonB C-terminal domain"/>
    <property type="match status" value="1"/>
</dbReference>
<keyword evidence="1" id="KW-0732">Signal</keyword>
<sequence length="211" mass="24451">MKQLLGILLFFSLTSAFGQDNALLKLEAERAWERGFYQSMRFPREALRSKTGGYVSLALKFDSTGAIDSYRLDQEDKAFFNKEVLKGFEAAQKNWNPIIVDDKDLNQEYLLVFSFEMLSEEKESNKNRAIRYVQKNKPEKAFKIVNRLVQDYPFDQEFLRFRSQIHRQLGQEQEATADLLKAQNLESSIISSLSFKVFGVTSTRQISGKTF</sequence>
<name>A0A1I5EBL9_9BACT</name>